<evidence type="ECO:0000256" key="3">
    <source>
        <dbReference type="ARBA" id="ARBA00004164"/>
    </source>
</evidence>
<keyword evidence="11 20" id="KW-1133">Transmembrane helix</keyword>
<dbReference type="GO" id="GO:0005743">
    <property type="term" value="C:mitochondrial inner membrane"/>
    <property type="evidence" value="ECO:0007669"/>
    <property type="project" value="UniProtKB-SubCell"/>
</dbReference>
<evidence type="ECO:0000256" key="8">
    <source>
        <dbReference type="ARBA" id="ARBA00022927"/>
    </source>
</evidence>
<feature type="domain" description="GCK" evidence="21">
    <location>
        <begin position="161"/>
        <end position="231"/>
    </location>
</feature>
<dbReference type="HOGENOM" id="CLU_054990_1_3_1"/>
<evidence type="ECO:0000256" key="19">
    <source>
        <dbReference type="SAM" id="MobiDB-lite"/>
    </source>
</evidence>
<dbReference type="Proteomes" id="UP000006790">
    <property type="component" value="Chromosome 7"/>
</dbReference>
<dbReference type="GO" id="GO:0005758">
    <property type="term" value="C:mitochondrial intermembrane space"/>
    <property type="evidence" value="ECO:0007669"/>
    <property type="project" value="TreeGrafter"/>
</dbReference>
<dbReference type="AlphaFoldDB" id="G8JVL4"/>
<evidence type="ECO:0000256" key="7">
    <source>
        <dbReference type="ARBA" id="ARBA00022792"/>
    </source>
</evidence>
<evidence type="ECO:0000256" key="6">
    <source>
        <dbReference type="ARBA" id="ARBA00022692"/>
    </source>
</evidence>
<organism evidence="22 23">
    <name type="scientific">Eremothecium cymbalariae (strain CBS 270.75 / DBVPG 7215 / KCTC 17166 / NRRL Y-17582)</name>
    <name type="common">Yeast</name>
    <dbReference type="NCBI Taxonomy" id="931890"/>
    <lineage>
        <taxon>Eukaryota</taxon>
        <taxon>Fungi</taxon>
        <taxon>Dikarya</taxon>
        <taxon>Ascomycota</taxon>
        <taxon>Saccharomycotina</taxon>
        <taxon>Saccharomycetes</taxon>
        <taxon>Saccharomycetales</taxon>
        <taxon>Saccharomycetaceae</taxon>
        <taxon>Eremothecium</taxon>
    </lineage>
</organism>
<dbReference type="GO" id="GO:0015035">
    <property type="term" value="F:protein-disulfide reductase activity"/>
    <property type="evidence" value="ECO:0007669"/>
    <property type="project" value="InterPro"/>
</dbReference>
<feature type="compositionally biased region" description="Acidic residues" evidence="19">
    <location>
        <begin position="222"/>
        <end position="231"/>
    </location>
</feature>
<dbReference type="SMART" id="SM01227">
    <property type="entry name" value="GCK"/>
    <property type="match status" value="1"/>
</dbReference>
<evidence type="ECO:0000256" key="12">
    <source>
        <dbReference type="ARBA" id="ARBA00023002"/>
    </source>
</evidence>
<name>G8JVL4_ERECY</name>
<keyword evidence="9" id="KW-0809">Transit peptide</keyword>
<dbReference type="PANTHER" id="PTHR21622:SF0">
    <property type="entry name" value="COILED-COIL-HELIX-COILED-COIL-HELIX DOMAIN CONTAINING 4"/>
    <property type="match status" value="1"/>
</dbReference>
<keyword evidence="7" id="KW-0999">Mitochondrion inner membrane</keyword>
<dbReference type="Pfam" id="PF06747">
    <property type="entry name" value="CHCH"/>
    <property type="match status" value="1"/>
</dbReference>
<feature type="compositionally biased region" description="Polar residues" evidence="19">
    <location>
        <begin position="249"/>
        <end position="265"/>
    </location>
</feature>
<keyword evidence="17" id="KW-0676">Redox-active center</keyword>
<evidence type="ECO:0000313" key="23">
    <source>
        <dbReference type="Proteomes" id="UP000006790"/>
    </source>
</evidence>
<dbReference type="PANTHER" id="PTHR21622">
    <property type="entry name" value="COILED-COIL-HELIX-COILED-COIL-HELIX DOMAIN CONTAINING 4"/>
    <property type="match status" value="1"/>
</dbReference>
<accession>G8JVL4</accession>
<evidence type="ECO:0000256" key="20">
    <source>
        <dbReference type="SAM" id="Phobius"/>
    </source>
</evidence>
<gene>
    <name evidence="22" type="ordered locus">Ecym_7022</name>
</gene>
<dbReference type="EMBL" id="CP002503">
    <property type="protein sequence ID" value="AET40879.1"/>
    <property type="molecule type" value="Genomic_DNA"/>
</dbReference>
<dbReference type="InterPro" id="IPR012891">
    <property type="entry name" value="GCK_dom"/>
</dbReference>
<dbReference type="InParanoid" id="G8JVL4"/>
<comment type="cofactor">
    <cofactor evidence="2">
        <name>Cu(2+)</name>
        <dbReference type="ChEBI" id="CHEBI:29036"/>
    </cofactor>
</comment>
<keyword evidence="10" id="KW-0735">Signal-anchor</keyword>
<keyword evidence="13" id="KW-0811">Translocation</keyword>
<dbReference type="InterPro" id="IPR039289">
    <property type="entry name" value="CHCHD4"/>
</dbReference>
<dbReference type="Gene3D" id="1.10.287.2900">
    <property type="match status" value="1"/>
</dbReference>
<evidence type="ECO:0000256" key="17">
    <source>
        <dbReference type="ARBA" id="ARBA00023284"/>
    </source>
</evidence>
<evidence type="ECO:0000256" key="15">
    <source>
        <dbReference type="ARBA" id="ARBA00023136"/>
    </source>
</evidence>
<evidence type="ECO:0000256" key="11">
    <source>
        <dbReference type="ARBA" id="ARBA00022989"/>
    </source>
</evidence>
<dbReference type="GO" id="GO:0045041">
    <property type="term" value="P:protein import into mitochondrial intermembrane space"/>
    <property type="evidence" value="ECO:0007669"/>
    <property type="project" value="InterPro"/>
</dbReference>
<dbReference type="GeneID" id="11469280"/>
<dbReference type="InterPro" id="IPR010625">
    <property type="entry name" value="CHCH"/>
</dbReference>
<sequence>MYRQSSLNVFKNVLRRTILSQRQQFFRYSSNSSKANPLFKDVNIPAMILASSVTLGAIYMVCPLKMKVKKDKVRSSGAAVIASSSVGQDTLVGGDDVEEPLEEATEVTGEQLIEPSDHFANGSDENGVTEHVADAAETVVENGNVSVQESAYDPGTGEINWDCPCLGGMAHGPCGEEFKAAFSCFVYSEADPKGIDCVEKFQAMQTCFRQYPEHYAEQLKNDEEEIAEEQLNETHSGQGLAATDGDFSVGTTLQSSTESSDANGQ</sequence>
<evidence type="ECO:0000256" key="9">
    <source>
        <dbReference type="ARBA" id="ARBA00022946"/>
    </source>
</evidence>
<evidence type="ECO:0000256" key="18">
    <source>
        <dbReference type="ARBA" id="ARBA00033150"/>
    </source>
</evidence>
<protein>
    <recommendedName>
        <fullName evidence="4">Mitochondrial intermembrane space import and assembly protein 40</fullName>
    </recommendedName>
    <alternativeName>
        <fullName evidence="18">Mitochondrial import inner membrane translocase TIM40</fullName>
    </alternativeName>
</protein>
<dbReference type="PROSITE" id="PS51808">
    <property type="entry name" value="CHCH"/>
    <property type="match status" value="1"/>
</dbReference>
<evidence type="ECO:0000256" key="2">
    <source>
        <dbReference type="ARBA" id="ARBA00001973"/>
    </source>
</evidence>
<keyword evidence="23" id="KW-1185">Reference proteome</keyword>
<evidence type="ECO:0000313" key="22">
    <source>
        <dbReference type="EMBL" id="AET40879.1"/>
    </source>
</evidence>
<evidence type="ECO:0000256" key="4">
    <source>
        <dbReference type="ARBA" id="ARBA00013714"/>
    </source>
</evidence>
<evidence type="ECO:0000259" key="21">
    <source>
        <dbReference type="SMART" id="SM01227"/>
    </source>
</evidence>
<dbReference type="FunFam" id="1.10.287.2900:FF:000002">
    <property type="entry name" value="Mitochondrial intermembrane space import and assembly protein"/>
    <property type="match status" value="1"/>
</dbReference>
<feature type="region of interest" description="Disordered" evidence="19">
    <location>
        <begin position="220"/>
        <end position="265"/>
    </location>
</feature>
<keyword evidence="16" id="KW-1015">Disulfide bond</keyword>
<reference evidence="23" key="1">
    <citation type="journal article" date="2012" name="G3 (Bethesda)">
        <title>Pichia sorbitophila, an interspecies yeast hybrid reveals early steps of genome resolution following polyploidization.</title>
        <authorList>
            <person name="Leh Louis V."/>
            <person name="Despons L."/>
            <person name="Friedrich A."/>
            <person name="Martin T."/>
            <person name="Durrens P."/>
            <person name="Casaregola S."/>
            <person name="Neuveglise C."/>
            <person name="Fairhead C."/>
            <person name="Marck C."/>
            <person name="Cruz J.A."/>
            <person name="Straub M.L."/>
            <person name="Kugler V."/>
            <person name="Sacerdot C."/>
            <person name="Uzunov Z."/>
            <person name="Thierry A."/>
            <person name="Weiss S."/>
            <person name="Bleykasten C."/>
            <person name="De Montigny J."/>
            <person name="Jacques N."/>
            <person name="Jung P."/>
            <person name="Lemaire M."/>
            <person name="Mallet S."/>
            <person name="Morel G."/>
            <person name="Richard G.F."/>
            <person name="Sarkar A."/>
            <person name="Savel G."/>
            <person name="Schacherer J."/>
            <person name="Seret M.L."/>
            <person name="Talla E."/>
            <person name="Samson G."/>
            <person name="Jubin C."/>
            <person name="Poulain J."/>
            <person name="Vacherie B."/>
            <person name="Barbe V."/>
            <person name="Pelletier E."/>
            <person name="Sherman D.J."/>
            <person name="Westhof E."/>
            <person name="Weissenbach J."/>
            <person name="Baret P.V."/>
            <person name="Wincker P."/>
            <person name="Gaillardin C."/>
            <person name="Dujon B."/>
            <person name="Souciet J.L."/>
        </authorList>
    </citation>
    <scope>NUCLEOTIDE SEQUENCE [LARGE SCALE GENOMIC DNA]</scope>
    <source>
        <strain evidence="23">CBS 270.75 / DBVPG 7215 / KCTC 17166 / NRRL Y-17582</strain>
    </source>
</reference>
<keyword evidence="5" id="KW-0813">Transport</keyword>
<keyword evidence="14" id="KW-0496">Mitochondrion</keyword>
<dbReference type="eggNOG" id="KOG4149">
    <property type="taxonomic scope" value="Eukaryota"/>
</dbReference>
<dbReference type="KEGG" id="erc:Ecym_7022"/>
<dbReference type="RefSeq" id="XP_003647696.1">
    <property type="nucleotide sequence ID" value="XM_003647648.1"/>
</dbReference>
<comment type="subcellular location">
    <subcellularLocation>
        <location evidence="3">Mitochondrion inner membrane</location>
        <topology evidence="3">Single-pass type II membrane protein</topology>
        <orientation evidence="3">Intermembrane side</orientation>
    </subcellularLocation>
</comment>
<keyword evidence="8" id="KW-0653">Protein transport</keyword>
<evidence type="ECO:0000256" key="1">
    <source>
        <dbReference type="ARBA" id="ARBA00001947"/>
    </source>
</evidence>
<evidence type="ECO:0000256" key="14">
    <source>
        <dbReference type="ARBA" id="ARBA00023128"/>
    </source>
</evidence>
<keyword evidence="6 20" id="KW-0812">Transmembrane</keyword>
<proteinExistence type="predicted"/>
<keyword evidence="12" id="KW-0560">Oxidoreductase</keyword>
<keyword evidence="15 20" id="KW-0472">Membrane</keyword>
<evidence type="ECO:0000256" key="13">
    <source>
        <dbReference type="ARBA" id="ARBA00023010"/>
    </source>
</evidence>
<dbReference type="STRING" id="931890.G8JVL4"/>
<comment type="cofactor">
    <cofactor evidence="1">
        <name>Zn(2+)</name>
        <dbReference type="ChEBI" id="CHEBI:29105"/>
    </cofactor>
</comment>
<evidence type="ECO:0000256" key="16">
    <source>
        <dbReference type="ARBA" id="ARBA00023157"/>
    </source>
</evidence>
<feature type="transmembrane region" description="Helical" evidence="20">
    <location>
        <begin position="42"/>
        <end position="62"/>
    </location>
</feature>
<evidence type="ECO:0000256" key="5">
    <source>
        <dbReference type="ARBA" id="ARBA00022448"/>
    </source>
</evidence>
<evidence type="ECO:0000256" key="10">
    <source>
        <dbReference type="ARBA" id="ARBA00022968"/>
    </source>
</evidence>
<dbReference type="OrthoDB" id="7481291at2759"/>